<dbReference type="CDD" id="cd12148">
    <property type="entry name" value="fungal_TF_MHR"/>
    <property type="match status" value="1"/>
</dbReference>
<feature type="region of interest" description="Disordered" evidence="4">
    <location>
        <begin position="747"/>
        <end position="810"/>
    </location>
</feature>
<dbReference type="InterPro" id="IPR050613">
    <property type="entry name" value="Sec_Metabolite_Reg"/>
</dbReference>
<feature type="compositionally biased region" description="Low complexity" evidence="4">
    <location>
        <begin position="682"/>
        <end position="713"/>
    </location>
</feature>
<accession>A0A5C3KZA3</accession>
<evidence type="ECO:0000259" key="5">
    <source>
        <dbReference type="PROSITE" id="PS50048"/>
    </source>
</evidence>
<dbReference type="PANTHER" id="PTHR31001:SF56">
    <property type="entry name" value="ZN(2)-C6 FUNGAL-TYPE DOMAIN-CONTAINING PROTEIN"/>
    <property type="match status" value="1"/>
</dbReference>
<keyword evidence="3" id="KW-0539">Nucleus</keyword>
<dbReference type="Gene3D" id="4.10.240.10">
    <property type="entry name" value="Zn(2)-C6 fungal-type DNA-binding domain"/>
    <property type="match status" value="1"/>
</dbReference>
<dbReference type="OrthoDB" id="424974at2759"/>
<protein>
    <recommendedName>
        <fullName evidence="5">Zn(2)-C6 fungal-type domain-containing protein</fullName>
    </recommendedName>
</protein>
<organism evidence="6 7">
    <name type="scientific">Coprinopsis marcescibilis</name>
    <name type="common">Agaric fungus</name>
    <name type="synonym">Psathyrella marcescibilis</name>
    <dbReference type="NCBI Taxonomy" id="230819"/>
    <lineage>
        <taxon>Eukaryota</taxon>
        <taxon>Fungi</taxon>
        <taxon>Dikarya</taxon>
        <taxon>Basidiomycota</taxon>
        <taxon>Agaricomycotina</taxon>
        <taxon>Agaricomycetes</taxon>
        <taxon>Agaricomycetidae</taxon>
        <taxon>Agaricales</taxon>
        <taxon>Agaricineae</taxon>
        <taxon>Psathyrellaceae</taxon>
        <taxon>Coprinopsis</taxon>
    </lineage>
</organism>
<dbReference type="SMART" id="SM00066">
    <property type="entry name" value="GAL4"/>
    <property type="match status" value="1"/>
</dbReference>
<evidence type="ECO:0000313" key="7">
    <source>
        <dbReference type="Proteomes" id="UP000307440"/>
    </source>
</evidence>
<proteinExistence type="predicted"/>
<dbReference type="EMBL" id="ML210184">
    <property type="protein sequence ID" value="TFK25635.1"/>
    <property type="molecule type" value="Genomic_DNA"/>
</dbReference>
<dbReference type="InterPro" id="IPR007219">
    <property type="entry name" value="XnlR_reg_dom"/>
</dbReference>
<dbReference type="InterPro" id="IPR036864">
    <property type="entry name" value="Zn2-C6_fun-type_DNA-bd_sf"/>
</dbReference>
<keyword evidence="7" id="KW-1185">Reference proteome</keyword>
<keyword evidence="2" id="KW-0479">Metal-binding</keyword>
<name>A0A5C3KZA3_COPMA</name>
<evidence type="ECO:0000256" key="2">
    <source>
        <dbReference type="ARBA" id="ARBA00022723"/>
    </source>
</evidence>
<dbReference type="GO" id="GO:0005634">
    <property type="term" value="C:nucleus"/>
    <property type="evidence" value="ECO:0007669"/>
    <property type="project" value="UniProtKB-SubCell"/>
</dbReference>
<evidence type="ECO:0000256" key="4">
    <source>
        <dbReference type="SAM" id="MobiDB-lite"/>
    </source>
</evidence>
<reference evidence="6 7" key="1">
    <citation type="journal article" date="2019" name="Nat. Ecol. Evol.">
        <title>Megaphylogeny resolves global patterns of mushroom evolution.</title>
        <authorList>
            <person name="Varga T."/>
            <person name="Krizsan K."/>
            <person name="Foldi C."/>
            <person name="Dima B."/>
            <person name="Sanchez-Garcia M."/>
            <person name="Sanchez-Ramirez S."/>
            <person name="Szollosi G.J."/>
            <person name="Szarkandi J.G."/>
            <person name="Papp V."/>
            <person name="Albert L."/>
            <person name="Andreopoulos W."/>
            <person name="Angelini C."/>
            <person name="Antonin V."/>
            <person name="Barry K.W."/>
            <person name="Bougher N.L."/>
            <person name="Buchanan P."/>
            <person name="Buyck B."/>
            <person name="Bense V."/>
            <person name="Catcheside P."/>
            <person name="Chovatia M."/>
            <person name="Cooper J."/>
            <person name="Damon W."/>
            <person name="Desjardin D."/>
            <person name="Finy P."/>
            <person name="Geml J."/>
            <person name="Haridas S."/>
            <person name="Hughes K."/>
            <person name="Justo A."/>
            <person name="Karasinski D."/>
            <person name="Kautmanova I."/>
            <person name="Kiss B."/>
            <person name="Kocsube S."/>
            <person name="Kotiranta H."/>
            <person name="LaButti K.M."/>
            <person name="Lechner B.E."/>
            <person name="Liimatainen K."/>
            <person name="Lipzen A."/>
            <person name="Lukacs Z."/>
            <person name="Mihaltcheva S."/>
            <person name="Morgado L.N."/>
            <person name="Niskanen T."/>
            <person name="Noordeloos M.E."/>
            <person name="Ohm R.A."/>
            <person name="Ortiz-Santana B."/>
            <person name="Ovrebo C."/>
            <person name="Racz N."/>
            <person name="Riley R."/>
            <person name="Savchenko A."/>
            <person name="Shiryaev A."/>
            <person name="Soop K."/>
            <person name="Spirin V."/>
            <person name="Szebenyi C."/>
            <person name="Tomsovsky M."/>
            <person name="Tulloss R.E."/>
            <person name="Uehling J."/>
            <person name="Grigoriev I.V."/>
            <person name="Vagvolgyi C."/>
            <person name="Papp T."/>
            <person name="Martin F.M."/>
            <person name="Miettinen O."/>
            <person name="Hibbett D.S."/>
            <person name="Nagy L.G."/>
        </authorList>
    </citation>
    <scope>NUCLEOTIDE SEQUENCE [LARGE SCALE GENOMIC DNA]</scope>
    <source>
        <strain evidence="6 7">CBS 121175</strain>
    </source>
</reference>
<dbReference type="PANTHER" id="PTHR31001">
    <property type="entry name" value="UNCHARACTERIZED TRANSCRIPTIONAL REGULATORY PROTEIN"/>
    <property type="match status" value="1"/>
</dbReference>
<dbReference type="GO" id="GO:0006351">
    <property type="term" value="P:DNA-templated transcription"/>
    <property type="evidence" value="ECO:0007669"/>
    <property type="project" value="InterPro"/>
</dbReference>
<dbReference type="SUPFAM" id="SSF57701">
    <property type="entry name" value="Zn2/Cys6 DNA-binding domain"/>
    <property type="match status" value="1"/>
</dbReference>
<evidence type="ECO:0000313" key="6">
    <source>
        <dbReference type="EMBL" id="TFK25635.1"/>
    </source>
</evidence>
<dbReference type="InterPro" id="IPR001138">
    <property type="entry name" value="Zn2Cys6_DnaBD"/>
</dbReference>
<feature type="domain" description="Zn(2)-C6 fungal-type" evidence="5">
    <location>
        <begin position="30"/>
        <end position="59"/>
    </location>
</feature>
<evidence type="ECO:0000256" key="1">
    <source>
        <dbReference type="ARBA" id="ARBA00004123"/>
    </source>
</evidence>
<dbReference type="SMART" id="SM00906">
    <property type="entry name" value="Fungal_trans"/>
    <property type="match status" value="1"/>
</dbReference>
<dbReference type="PROSITE" id="PS00463">
    <property type="entry name" value="ZN2_CY6_FUNGAL_1"/>
    <property type="match status" value="1"/>
</dbReference>
<comment type="subcellular location">
    <subcellularLocation>
        <location evidence="1">Nucleus</location>
    </subcellularLocation>
</comment>
<dbReference type="CDD" id="cd00067">
    <property type="entry name" value="GAL4"/>
    <property type="match status" value="1"/>
</dbReference>
<dbReference type="PROSITE" id="PS50048">
    <property type="entry name" value="ZN2_CY6_FUNGAL_2"/>
    <property type="match status" value="1"/>
</dbReference>
<feature type="region of interest" description="Disordered" evidence="4">
    <location>
        <begin position="679"/>
        <end position="718"/>
    </location>
</feature>
<dbReference type="Pfam" id="PF04082">
    <property type="entry name" value="Fungal_trans"/>
    <property type="match status" value="1"/>
</dbReference>
<dbReference type="GO" id="GO:0000981">
    <property type="term" value="F:DNA-binding transcription factor activity, RNA polymerase II-specific"/>
    <property type="evidence" value="ECO:0007669"/>
    <property type="project" value="InterPro"/>
</dbReference>
<sequence length="849" mass="94833">MPEPFQQDPLLPQPSSTLVSRHKRRGVALSCAECRRLKLKCSRQFPCSNCVKKGCSAICPDGSLTTGKGNRFVLANTETLHEKINILANRVRHLEDALSQSHSLNSNETHPLLVEELLQIKRPLEREKNEGVIKEEKPEGGESIDALGSLSISQSGRSSFFGTAANSWYLLKNEEGSDEEEASQFTPHMPQDLPWLSHGFPFTSAVSKTSESVRESISVHIPALSTAKRIADLYFRHAAWMYTPISEKEFYQQTLQEVYTPDEGLQESVPSHSLAVFFMVLAIGTLLDLDLPSHSSEAMQFYQIGRSAMALDSILEEQSIAAIQALLLMCHFMFLSDMAGPRWVLMGIVVKVAQSIGLHRDSGKWKLEPEETQKRRELFYEILTYDSWQSLTFGRPPSLSTIHIDCKLPNETVTTSTGDVEMTFAAWKHSFSAQCLSVVHDQAFGTRAPSYGTIQELDKKVRNWYVPPSLVVPGFGNSKIGAEVEQPSIEMTLQRYTAFAIKEMTLFYMHRGFFAQALEDSPSDPMGSKYSQSVLAAYRSAMTFVALIESLFKQHPQITERMWFLFTHVFSCAIVLGSIAVKSRMQLAPSALSYLDLAHHLFSQVTDTARTGKILPILQKLKERAHSALATSPTNSATTLPTDAASRHAFFNPPIKTEETEMTMELSALGGMTRLVARRTTPSSPSMSASGPSSPSQQSSSPPISTSSVLSSQYTPIPDTSGSSWQNYTHIQNLNVNINVGDYASYPNISPQAQTPMGYGYPQQSSQQQQHQHQQHQQHQQQHSQALQQNHVHSPQHQQPPQQTMPVDGMTEYYPSYNGYPMHSMMNQGECPPMNDMDYPWHNLVAQYK</sequence>
<evidence type="ECO:0000256" key="3">
    <source>
        <dbReference type="ARBA" id="ARBA00023242"/>
    </source>
</evidence>
<dbReference type="Proteomes" id="UP000307440">
    <property type="component" value="Unassembled WGS sequence"/>
</dbReference>
<dbReference type="Pfam" id="PF00172">
    <property type="entry name" value="Zn_clus"/>
    <property type="match status" value="1"/>
</dbReference>
<gene>
    <name evidence="6" type="ORF">FA15DRAFT_668330</name>
</gene>
<dbReference type="GO" id="GO:0003677">
    <property type="term" value="F:DNA binding"/>
    <property type="evidence" value="ECO:0007669"/>
    <property type="project" value="InterPro"/>
</dbReference>
<feature type="compositionally biased region" description="Low complexity" evidence="4">
    <location>
        <begin position="763"/>
        <end position="802"/>
    </location>
</feature>
<dbReference type="GO" id="GO:0008270">
    <property type="term" value="F:zinc ion binding"/>
    <property type="evidence" value="ECO:0007669"/>
    <property type="project" value="InterPro"/>
</dbReference>
<dbReference type="AlphaFoldDB" id="A0A5C3KZA3"/>